<evidence type="ECO:0000256" key="1">
    <source>
        <dbReference type="ARBA" id="ARBA00023002"/>
    </source>
</evidence>
<dbReference type="Pfam" id="PF25137">
    <property type="entry name" value="ADH_Fe_C"/>
    <property type="match status" value="1"/>
</dbReference>
<evidence type="ECO:0000313" key="5">
    <source>
        <dbReference type="Proteomes" id="UP001209922"/>
    </source>
</evidence>
<dbReference type="RefSeq" id="WP_265126487.1">
    <property type="nucleotide sequence ID" value="NZ_JAPCHY010000002.1"/>
</dbReference>
<accession>A0ABT3JSY7</accession>
<keyword evidence="1" id="KW-0560">Oxidoreductase</keyword>
<dbReference type="Gene3D" id="1.20.1090.10">
    <property type="entry name" value="Dehydroquinate synthase-like - alpha domain"/>
    <property type="match status" value="1"/>
</dbReference>
<name>A0ABT3JSY7_9XANT</name>
<organism evidence="4 5">
    <name type="scientific">Xanthomonas chitinilytica</name>
    <dbReference type="NCBI Taxonomy" id="2989819"/>
    <lineage>
        <taxon>Bacteria</taxon>
        <taxon>Pseudomonadati</taxon>
        <taxon>Pseudomonadota</taxon>
        <taxon>Gammaproteobacteria</taxon>
        <taxon>Lysobacterales</taxon>
        <taxon>Lysobacteraceae</taxon>
        <taxon>Xanthomonas</taxon>
    </lineage>
</organism>
<protein>
    <submittedName>
        <fullName evidence="4">Phosphonoacetaldehyde reductase</fullName>
    </submittedName>
</protein>
<comment type="caution">
    <text evidence="4">The sequence shown here is derived from an EMBL/GenBank/DDBJ whole genome shotgun (WGS) entry which is preliminary data.</text>
</comment>
<dbReference type="InterPro" id="IPR056798">
    <property type="entry name" value="ADH_Fe_C"/>
</dbReference>
<proteinExistence type="predicted"/>
<dbReference type="InterPro" id="IPR039697">
    <property type="entry name" value="Alcohol_dehydrogenase_Fe"/>
</dbReference>
<dbReference type="Pfam" id="PF00465">
    <property type="entry name" value="Fe-ADH"/>
    <property type="match status" value="1"/>
</dbReference>
<dbReference type="PANTHER" id="PTHR11496">
    <property type="entry name" value="ALCOHOL DEHYDROGENASE"/>
    <property type="match status" value="1"/>
</dbReference>
<feature type="domain" description="Fe-containing alcohol dehydrogenase-like C-terminal" evidence="3">
    <location>
        <begin position="188"/>
        <end position="294"/>
    </location>
</feature>
<evidence type="ECO:0000259" key="3">
    <source>
        <dbReference type="Pfam" id="PF25137"/>
    </source>
</evidence>
<dbReference type="InterPro" id="IPR035873">
    <property type="entry name" value="PhpC"/>
</dbReference>
<dbReference type="PROSITE" id="PS00913">
    <property type="entry name" value="ADH_IRON_1"/>
    <property type="match status" value="1"/>
</dbReference>
<dbReference type="SUPFAM" id="SSF56796">
    <property type="entry name" value="Dehydroquinate synthase-like"/>
    <property type="match status" value="1"/>
</dbReference>
<evidence type="ECO:0000313" key="4">
    <source>
        <dbReference type="EMBL" id="MCW4471538.1"/>
    </source>
</evidence>
<dbReference type="Gene3D" id="3.40.50.1970">
    <property type="match status" value="1"/>
</dbReference>
<dbReference type="PANTHER" id="PTHR11496:SF103">
    <property type="entry name" value="DEHYDROGENASE, PUTATIVE-RELATED"/>
    <property type="match status" value="1"/>
</dbReference>
<evidence type="ECO:0000259" key="2">
    <source>
        <dbReference type="Pfam" id="PF00465"/>
    </source>
</evidence>
<feature type="domain" description="Alcohol dehydrogenase iron-type/glycerol dehydrogenase GldA" evidence="2">
    <location>
        <begin position="8"/>
        <end position="176"/>
    </location>
</feature>
<dbReference type="Proteomes" id="UP001209922">
    <property type="component" value="Unassembled WGS sequence"/>
</dbReference>
<dbReference type="InterPro" id="IPR001670">
    <property type="entry name" value="ADH_Fe/GldA"/>
</dbReference>
<reference evidence="4 5" key="1">
    <citation type="submission" date="2022-10" db="EMBL/GenBank/DDBJ databases">
        <title>Xanthomonas sp. H13-6.</title>
        <authorList>
            <person name="Liu X."/>
            <person name="Deng Z."/>
            <person name="Jiang Y."/>
            <person name="Yu T."/>
            <person name="Ai J."/>
        </authorList>
    </citation>
    <scope>NUCLEOTIDE SEQUENCE [LARGE SCALE GENOMIC DNA]</scope>
    <source>
        <strain evidence="4 5">H13-6</strain>
    </source>
</reference>
<sequence length="366" mass="39195">MSWSHYNPVRVDFGAGALRRIGSHVGSEGNVLLVTTEGFVRRGQAGAIADSLGTARTTVYSGVTPNPQLDELDQATARFSGLEPVAIVALGGGSALDAAKTLSVTLPSGESDPLDRRLRGGRAQAWERAIPVIAIPTTSGTGAEVTPFATVWDDVHHRKHSVAGDLIFPAVAILDPELTLSLPPQETLHTALDAISHSLESLWNRNRTPLSESFSAQALRLAIDALPVVLANPADLRARARMQQASMLAGMAISQTRTAIAHSISYPLTSHFGVPHGLACSFTLPNIIDRYLAEQDEPNLAPLFIAARDLLKGLDLFSLLSRYASSAQIEALKGEMFQPGRADNYKGHIEDLDDFIQPAPRPRPVS</sequence>
<keyword evidence="5" id="KW-1185">Reference proteome</keyword>
<dbReference type="CDD" id="cd08182">
    <property type="entry name" value="HEPD"/>
    <property type="match status" value="1"/>
</dbReference>
<dbReference type="InterPro" id="IPR018211">
    <property type="entry name" value="ADH_Fe_CS"/>
</dbReference>
<gene>
    <name evidence="4" type="ORF">OK345_03340</name>
</gene>
<dbReference type="EMBL" id="JAPCHY010000002">
    <property type="protein sequence ID" value="MCW4471538.1"/>
    <property type="molecule type" value="Genomic_DNA"/>
</dbReference>